<comment type="caution">
    <text evidence="1">The sequence shown here is derived from an EMBL/GenBank/DDBJ whole genome shotgun (WGS) entry which is preliminary data.</text>
</comment>
<dbReference type="RefSeq" id="WP_138049032.1">
    <property type="nucleotide sequence ID" value="NZ_VBZC01000049.1"/>
</dbReference>
<reference evidence="1 2" key="1">
    <citation type="submission" date="2019-05" db="EMBL/GenBank/DDBJ databases">
        <title>Streptomyces sp. NEAU-C151, a novel actinomycete isolated from soil.</title>
        <authorList>
            <person name="Han L."/>
            <person name="Jiang H."/>
        </authorList>
    </citation>
    <scope>NUCLEOTIDE SEQUENCE [LARGE SCALE GENOMIC DNA]</scope>
    <source>
        <strain evidence="1 2">NEAU-C151</strain>
    </source>
</reference>
<keyword evidence="2" id="KW-1185">Reference proteome</keyword>
<accession>A0A5R9FMS1</accession>
<evidence type="ECO:0000313" key="2">
    <source>
        <dbReference type="Proteomes" id="UP000305906"/>
    </source>
</evidence>
<name>A0A5R9FMS1_9ACTN</name>
<protein>
    <submittedName>
        <fullName evidence="1">Uncharacterized protein</fullName>
    </submittedName>
</protein>
<dbReference type="Proteomes" id="UP000305906">
    <property type="component" value="Unassembled WGS sequence"/>
</dbReference>
<organism evidence="1 2">
    <name type="scientific">Streptomyces montanus</name>
    <dbReference type="NCBI Taxonomy" id="2580423"/>
    <lineage>
        <taxon>Bacteria</taxon>
        <taxon>Bacillati</taxon>
        <taxon>Actinomycetota</taxon>
        <taxon>Actinomycetes</taxon>
        <taxon>Kitasatosporales</taxon>
        <taxon>Streptomycetaceae</taxon>
        <taxon>Streptomyces</taxon>
    </lineage>
</organism>
<dbReference type="EMBL" id="VBZC01000049">
    <property type="protein sequence ID" value="TLS41834.1"/>
    <property type="molecule type" value="Genomic_DNA"/>
</dbReference>
<gene>
    <name evidence="1" type="ORF">FE633_34055</name>
</gene>
<dbReference type="AlphaFoldDB" id="A0A5R9FMS1"/>
<evidence type="ECO:0000313" key="1">
    <source>
        <dbReference type="EMBL" id="TLS41834.1"/>
    </source>
</evidence>
<proteinExistence type="predicted"/>
<sequence length="157" mass="17309">MNATMRNEVLGVPVGAPPERWEEGLGGDFLDDVQKSRMRRDYGLVEVAFTKRDGHWESVSASLQIHRLARGLEGMVPAPLERAYGKFQERVGFDPFRTVLQARGGALEEVADASMAGFGHFRETTAHSSVYVVNDPPHGDLRSGALWSIVLSRCSNP</sequence>